<comment type="caution">
    <text evidence="2">The sequence shown here is derived from an EMBL/GenBank/DDBJ whole genome shotgun (WGS) entry which is preliminary data.</text>
</comment>
<reference evidence="2 3" key="1">
    <citation type="submission" date="2023-11" db="EMBL/GenBank/DDBJ databases">
        <title>Halocaridina rubra genome assembly.</title>
        <authorList>
            <person name="Smith C."/>
        </authorList>
    </citation>
    <scope>NUCLEOTIDE SEQUENCE [LARGE SCALE GENOMIC DNA]</scope>
    <source>
        <strain evidence="2">EP-1</strain>
        <tissue evidence="2">Whole</tissue>
    </source>
</reference>
<evidence type="ECO:0000313" key="3">
    <source>
        <dbReference type="Proteomes" id="UP001381693"/>
    </source>
</evidence>
<keyword evidence="3" id="KW-1185">Reference proteome</keyword>
<gene>
    <name evidence="2" type="ORF">SK128_004005</name>
</gene>
<feature type="chain" id="PRO_5042844842" evidence="1">
    <location>
        <begin position="19"/>
        <end position="105"/>
    </location>
</feature>
<evidence type="ECO:0000313" key="2">
    <source>
        <dbReference type="EMBL" id="KAK7075708.1"/>
    </source>
</evidence>
<name>A0AAN8X747_HALRR</name>
<accession>A0AAN8X747</accession>
<dbReference type="EMBL" id="JAXCGZ010010229">
    <property type="protein sequence ID" value="KAK7075708.1"/>
    <property type="molecule type" value="Genomic_DNA"/>
</dbReference>
<keyword evidence="1" id="KW-0732">Signal</keyword>
<protein>
    <submittedName>
        <fullName evidence="2">Uncharacterized protein</fullName>
    </submittedName>
</protein>
<organism evidence="2 3">
    <name type="scientific">Halocaridina rubra</name>
    <name type="common">Hawaiian red shrimp</name>
    <dbReference type="NCBI Taxonomy" id="373956"/>
    <lineage>
        <taxon>Eukaryota</taxon>
        <taxon>Metazoa</taxon>
        <taxon>Ecdysozoa</taxon>
        <taxon>Arthropoda</taxon>
        <taxon>Crustacea</taxon>
        <taxon>Multicrustacea</taxon>
        <taxon>Malacostraca</taxon>
        <taxon>Eumalacostraca</taxon>
        <taxon>Eucarida</taxon>
        <taxon>Decapoda</taxon>
        <taxon>Pleocyemata</taxon>
        <taxon>Caridea</taxon>
        <taxon>Atyoidea</taxon>
        <taxon>Atyidae</taxon>
        <taxon>Halocaridina</taxon>
    </lineage>
</organism>
<proteinExistence type="predicted"/>
<feature type="signal peptide" evidence="1">
    <location>
        <begin position="1"/>
        <end position="18"/>
    </location>
</feature>
<evidence type="ECO:0000256" key="1">
    <source>
        <dbReference type="SAM" id="SignalP"/>
    </source>
</evidence>
<dbReference type="Proteomes" id="UP001381693">
    <property type="component" value="Unassembled WGS sequence"/>
</dbReference>
<sequence length="105" mass="10326">MKASIIIALIGCLALVNAIPAPGAMGGGGAGMGPFIPTAAMIQAFIPTPEEIAALNALNTTPVPGAPTTTPSGPPTMPPAVANLVNKYKMAVSAFIPPSPPTPVI</sequence>
<dbReference type="AlphaFoldDB" id="A0AAN8X747"/>